<dbReference type="SUPFAM" id="SSF52540">
    <property type="entry name" value="P-loop containing nucleoside triphosphate hydrolases"/>
    <property type="match status" value="1"/>
</dbReference>
<organism evidence="7 8">
    <name type="scientific">Pseudobdellovibrio exovorus JSS</name>
    <dbReference type="NCBI Taxonomy" id="1184267"/>
    <lineage>
        <taxon>Bacteria</taxon>
        <taxon>Pseudomonadati</taxon>
        <taxon>Bdellovibrionota</taxon>
        <taxon>Bdellovibrionia</taxon>
        <taxon>Bdellovibrionales</taxon>
        <taxon>Pseudobdellovibrionaceae</taxon>
        <taxon>Pseudobdellovibrio</taxon>
    </lineage>
</organism>
<dbReference type="PATRIC" id="fig|1184267.3.peg.1268"/>
<dbReference type="STRING" id="1184267.A11Q_1251"/>
<dbReference type="InterPro" id="IPR050763">
    <property type="entry name" value="ABC_transporter_ATP-binding"/>
</dbReference>
<evidence type="ECO:0000259" key="6">
    <source>
        <dbReference type="PROSITE" id="PS50893"/>
    </source>
</evidence>
<dbReference type="Proteomes" id="UP000012040">
    <property type="component" value="Chromosome"/>
</dbReference>
<reference evidence="7 8" key="1">
    <citation type="journal article" date="2013" name="ISME J.">
        <title>By their genes ye shall know them: genomic signatures of predatory bacteria.</title>
        <authorList>
            <person name="Pasternak Z."/>
            <person name="Pietrokovski S."/>
            <person name="Rotem O."/>
            <person name="Gophna U."/>
            <person name="Lurie-Weinberger M.N."/>
            <person name="Jurkevitch E."/>
        </authorList>
    </citation>
    <scope>NUCLEOTIDE SEQUENCE [LARGE SCALE GENOMIC DNA]</scope>
    <source>
        <strain evidence="7 8">JSS</strain>
    </source>
</reference>
<sequence>MKALEVRDLKKTYKDKVAGKAVEALKGVSFSIEAGSIFGLLGPNGAGKTTLISSIITLEKPTSGELFVFGDSVLKQPLKTKMNVGVVHQEVINTGFFTIEEILGFQSGYYGILKNKERCDYLMQKLSLWEHRRKKVKQLSGGMKRRLMIAKALVHSPKLLLLDEPTAGVDVSLRESLWDFVHELKAEGISILLTTHYLEEAERMCDRVAIINKGTVLFNGTPQDMIAEYSNKKMVLMMKNGEVREFIESNRLGISELLMKHQINLSDIQDIKIEEGRLENAFSKMVAQ</sequence>
<evidence type="ECO:0000256" key="4">
    <source>
        <dbReference type="ARBA" id="ARBA00022741"/>
    </source>
</evidence>
<dbReference type="PROSITE" id="PS50893">
    <property type="entry name" value="ABC_TRANSPORTER_2"/>
    <property type="match status" value="1"/>
</dbReference>
<gene>
    <name evidence="7" type="ORF">A11Q_1251</name>
</gene>
<dbReference type="OrthoDB" id="5289724at2"/>
<dbReference type="GO" id="GO:0016887">
    <property type="term" value="F:ATP hydrolysis activity"/>
    <property type="evidence" value="ECO:0007669"/>
    <property type="project" value="InterPro"/>
</dbReference>
<evidence type="ECO:0000256" key="2">
    <source>
        <dbReference type="ARBA" id="ARBA00022448"/>
    </source>
</evidence>
<dbReference type="HOGENOM" id="CLU_000604_1_2_7"/>
<evidence type="ECO:0000256" key="3">
    <source>
        <dbReference type="ARBA" id="ARBA00022458"/>
    </source>
</evidence>
<name>M4V7W5_9BACT</name>
<dbReference type="eggNOG" id="COG1131">
    <property type="taxonomic scope" value="Bacteria"/>
</dbReference>
<keyword evidence="5 7" id="KW-0067">ATP-binding</keyword>
<dbReference type="PANTHER" id="PTHR42711">
    <property type="entry name" value="ABC TRANSPORTER ATP-BINDING PROTEIN"/>
    <property type="match status" value="1"/>
</dbReference>
<dbReference type="PANTHER" id="PTHR42711:SF5">
    <property type="entry name" value="ABC TRANSPORTER ATP-BINDING PROTEIN NATA"/>
    <property type="match status" value="1"/>
</dbReference>
<keyword evidence="4" id="KW-0547">Nucleotide-binding</keyword>
<dbReference type="Gene3D" id="3.40.50.300">
    <property type="entry name" value="P-loop containing nucleotide triphosphate hydrolases"/>
    <property type="match status" value="1"/>
</dbReference>
<dbReference type="Pfam" id="PF00005">
    <property type="entry name" value="ABC_tran"/>
    <property type="match status" value="1"/>
</dbReference>
<dbReference type="KEGG" id="bex:A11Q_1251"/>
<comment type="similarity">
    <text evidence="1">Belongs to the ABC transporter superfamily.</text>
</comment>
<dbReference type="InterPro" id="IPR017871">
    <property type="entry name" value="ABC_transporter-like_CS"/>
</dbReference>
<dbReference type="EMBL" id="CP003537">
    <property type="protein sequence ID" value="AGH95467.1"/>
    <property type="molecule type" value="Genomic_DNA"/>
</dbReference>
<dbReference type="RefSeq" id="WP_015469957.1">
    <property type="nucleotide sequence ID" value="NC_020813.1"/>
</dbReference>
<keyword evidence="2" id="KW-0813">Transport</keyword>
<evidence type="ECO:0000313" key="7">
    <source>
        <dbReference type="EMBL" id="AGH95467.1"/>
    </source>
</evidence>
<evidence type="ECO:0000256" key="5">
    <source>
        <dbReference type="ARBA" id="ARBA00022840"/>
    </source>
</evidence>
<dbReference type="InterPro" id="IPR003439">
    <property type="entry name" value="ABC_transporter-like_ATP-bd"/>
</dbReference>
<dbReference type="PROSITE" id="PS00211">
    <property type="entry name" value="ABC_TRANSPORTER_1"/>
    <property type="match status" value="1"/>
</dbReference>
<proteinExistence type="inferred from homology"/>
<dbReference type="GO" id="GO:0005524">
    <property type="term" value="F:ATP binding"/>
    <property type="evidence" value="ECO:0007669"/>
    <property type="project" value="UniProtKB-KW"/>
</dbReference>
<keyword evidence="3" id="KW-0536">Nodulation</keyword>
<feature type="domain" description="ABC transporter" evidence="6">
    <location>
        <begin position="4"/>
        <end position="238"/>
    </location>
</feature>
<evidence type="ECO:0000256" key="1">
    <source>
        <dbReference type="ARBA" id="ARBA00005417"/>
    </source>
</evidence>
<keyword evidence="8" id="KW-1185">Reference proteome</keyword>
<dbReference type="AlphaFoldDB" id="M4V7W5"/>
<protein>
    <submittedName>
        <fullName evidence="7">Putative ATP-binding component of a transport system</fullName>
    </submittedName>
</protein>
<dbReference type="SMART" id="SM00382">
    <property type="entry name" value="AAA"/>
    <property type="match status" value="1"/>
</dbReference>
<evidence type="ECO:0000313" key="8">
    <source>
        <dbReference type="Proteomes" id="UP000012040"/>
    </source>
</evidence>
<dbReference type="InterPro" id="IPR027417">
    <property type="entry name" value="P-loop_NTPase"/>
</dbReference>
<accession>M4V7W5</accession>
<dbReference type="InterPro" id="IPR003593">
    <property type="entry name" value="AAA+_ATPase"/>
</dbReference>